<evidence type="ECO:0000256" key="7">
    <source>
        <dbReference type="ARBA" id="ARBA00022692"/>
    </source>
</evidence>
<dbReference type="GO" id="GO:0005886">
    <property type="term" value="C:plasma membrane"/>
    <property type="evidence" value="ECO:0007669"/>
    <property type="project" value="UniProtKB-SubCell"/>
</dbReference>
<dbReference type="Proteomes" id="UP000294862">
    <property type="component" value="Unassembled WGS sequence"/>
</dbReference>
<dbReference type="PRINTS" id="PR00813">
    <property type="entry name" value="BCTERIALGSPG"/>
</dbReference>
<dbReference type="InterPro" id="IPR010054">
    <property type="entry name" value="Type2_sec_GspG"/>
</dbReference>
<keyword evidence="9 11" id="KW-0472">Membrane</keyword>
<comment type="subcellular location">
    <subcellularLocation>
        <location evidence="1">Cell inner membrane</location>
        <topology evidence="1">Single-pass membrane protein</topology>
    </subcellularLocation>
</comment>
<evidence type="ECO:0000256" key="8">
    <source>
        <dbReference type="ARBA" id="ARBA00022989"/>
    </source>
</evidence>
<keyword evidence="8 11" id="KW-1133">Transmembrane helix</keyword>
<keyword evidence="14" id="KW-1185">Reference proteome</keyword>
<keyword evidence="5" id="KW-0488">Methylation</keyword>
<evidence type="ECO:0000256" key="10">
    <source>
        <dbReference type="SAM" id="MobiDB-lite"/>
    </source>
</evidence>
<feature type="region of interest" description="Disordered" evidence="10">
    <location>
        <begin position="99"/>
        <end position="161"/>
    </location>
</feature>
<dbReference type="SUPFAM" id="SSF54523">
    <property type="entry name" value="Pili subunits"/>
    <property type="match status" value="1"/>
</dbReference>
<dbReference type="InterPro" id="IPR012902">
    <property type="entry name" value="N_methyl_site"/>
</dbReference>
<dbReference type="InterPro" id="IPR045584">
    <property type="entry name" value="Pilin-like"/>
</dbReference>
<reference evidence="13 14" key="1">
    <citation type="journal article" date="2015" name="Stand. Genomic Sci.">
        <title>Genomic Encyclopedia of Bacterial and Archaeal Type Strains, Phase III: the genomes of soil and plant-associated and newly described type strains.</title>
        <authorList>
            <person name="Whitman W.B."/>
            <person name="Woyke T."/>
            <person name="Klenk H.P."/>
            <person name="Zhou Y."/>
            <person name="Lilburn T.G."/>
            <person name="Beck B.J."/>
            <person name="De Vos P."/>
            <person name="Vandamme P."/>
            <person name="Eisen J.A."/>
            <person name="Garrity G."/>
            <person name="Hugenholtz P."/>
            <person name="Kyrpides N.C."/>
        </authorList>
    </citation>
    <scope>NUCLEOTIDE SEQUENCE [LARGE SCALE GENOMIC DNA]</scope>
    <source>
        <strain evidence="13 14">A3</strain>
    </source>
</reference>
<feature type="transmembrane region" description="Helical" evidence="11">
    <location>
        <begin position="29"/>
        <end position="50"/>
    </location>
</feature>
<proteinExistence type="inferred from homology"/>
<feature type="domain" description="Type II secretion system protein GspG C-terminal" evidence="12">
    <location>
        <begin position="52"/>
        <end position="160"/>
    </location>
</feature>
<evidence type="ECO:0000256" key="11">
    <source>
        <dbReference type="SAM" id="Phobius"/>
    </source>
</evidence>
<keyword evidence="6" id="KW-0997">Cell inner membrane</keyword>
<evidence type="ECO:0000256" key="5">
    <source>
        <dbReference type="ARBA" id="ARBA00022481"/>
    </source>
</evidence>
<gene>
    <name evidence="13" type="ORF">EV148_107240</name>
</gene>
<dbReference type="AlphaFoldDB" id="A0A4R2I4Y4"/>
<evidence type="ECO:0000256" key="2">
    <source>
        <dbReference type="ARBA" id="ARBA00009984"/>
    </source>
</evidence>
<dbReference type="Pfam" id="PF08334">
    <property type="entry name" value="T2SSG"/>
    <property type="match status" value="1"/>
</dbReference>
<name>A0A4R2I4Y4_9GAMM</name>
<evidence type="ECO:0000256" key="6">
    <source>
        <dbReference type="ARBA" id="ARBA00022519"/>
    </source>
</evidence>
<keyword evidence="4" id="KW-1003">Cell membrane</keyword>
<dbReference type="NCBIfam" id="TIGR01710">
    <property type="entry name" value="typeII_sec_gspG"/>
    <property type="match status" value="1"/>
</dbReference>
<dbReference type="PROSITE" id="PS00409">
    <property type="entry name" value="PROKAR_NTER_METHYL"/>
    <property type="match status" value="1"/>
</dbReference>
<comment type="similarity">
    <text evidence="2">Belongs to the GSP G family.</text>
</comment>
<accession>A0A4R2I4Y4</accession>
<dbReference type="PANTHER" id="PTHR30093">
    <property type="entry name" value="GENERAL SECRETION PATHWAY PROTEIN G"/>
    <property type="match status" value="1"/>
</dbReference>
<dbReference type="Pfam" id="PF07963">
    <property type="entry name" value="N_methyl"/>
    <property type="match status" value="1"/>
</dbReference>
<dbReference type="EMBL" id="SLWQ01000007">
    <property type="protein sequence ID" value="TCO38952.1"/>
    <property type="molecule type" value="Genomic_DNA"/>
</dbReference>
<evidence type="ECO:0000259" key="12">
    <source>
        <dbReference type="Pfam" id="PF08334"/>
    </source>
</evidence>
<evidence type="ECO:0000256" key="9">
    <source>
        <dbReference type="ARBA" id="ARBA00023136"/>
    </source>
</evidence>
<dbReference type="Gene3D" id="3.30.700.10">
    <property type="entry name" value="Glycoprotein, Type 4 Pilin"/>
    <property type="match status" value="1"/>
</dbReference>
<dbReference type="NCBIfam" id="TIGR02532">
    <property type="entry name" value="IV_pilin_GFxxxE"/>
    <property type="match status" value="1"/>
</dbReference>
<evidence type="ECO:0000313" key="13">
    <source>
        <dbReference type="EMBL" id="TCO38952.1"/>
    </source>
</evidence>
<sequence>MIRADPFAHKLAMPHSPQPPAASPRAARGFTLIEILVVVVILGILAAIVVPRVMERPGEARVTRARQDIQGIVTALSMYKLDNYAYPSTEQGLDALVTKPSGQPDAPNWKGPYLEHAPKDPWGHPYQYAQPGQHGSIDVYSLGADGKPGGDGEAADVGNWE</sequence>
<dbReference type="PANTHER" id="PTHR30093:SF44">
    <property type="entry name" value="TYPE II SECRETION SYSTEM CORE PROTEIN G"/>
    <property type="match status" value="1"/>
</dbReference>
<evidence type="ECO:0000256" key="1">
    <source>
        <dbReference type="ARBA" id="ARBA00004377"/>
    </source>
</evidence>
<evidence type="ECO:0000313" key="14">
    <source>
        <dbReference type="Proteomes" id="UP000294862"/>
    </source>
</evidence>
<comment type="caution">
    <text evidence="13">The sequence shown here is derived from an EMBL/GenBank/DDBJ whole genome shotgun (WGS) entry which is preliminary data.</text>
</comment>
<dbReference type="GO" id="GO:0015628">
    <property type="term" value="P:protein secretion by the type II secretion system"/>
    <property type="evidence" value="ECO:0007669"/>
    <property type="project" value="InterPro"/>
</dbReference>
<evidence type="ECO:0000256" key="4">
    <source>
        <dbReference type="ARBA" id="ARBA00022475"/>
    </source>
</evidence>
<organism evidence="13 14">
    <name type="scientific">Dokdonella fugitiva</name>
    <dbReference type="NCBI Taxonomy" id="328517"/>
    <lineage>
        <taxon>Bacteria</taxon>
        <taxon>Pseudomonadati</taxon>
        <taxon>Pseudomonadota</taxon>
        <taxon>Gammaproteobacteria</taxon>
        <taxon>Lysobacterales</taxon>
        <taxon>Rhodanobacteraceae</taxon>
        <taxon>Dokdonella</taxon>
    </lineage>
</organism>
<keyword evidence="7 11" id="KW-0812">Transmembrane</keyword>
<dbReference type="InterPro" id="IPR000983">
    <property type="entry name" value="Bac_GSPG_pilin"/>
</dbReference>
<dbReference type="GO" id="GO:0015627">
    <property type="term" value="C:type II protein secretion system complex"/>
    <property type="evidence" value="ECO:0007669"/>
    <property type="project" value="InterPro"/>
</dbReference>
<protein>
    <recommendedName>
        <fullName evidence="3">Type II secretion system core protein G</fullName>
    </recommendedName>
</protein>
<evidence type="ECO:0000256" key="3">
    <source>
        <dbReference type="ARBA" id="ARBA00020042"/>
    </source>
</evidence>
<dbReference type="InterPro" id="IPR013545">
    <property type="entry name" value="T2SS_protein-GspG_C"/>
</dbReference>